<feature type="transmembrane region" description="Helical" evidence="1">
    <location>
        <begin position="60"/>
        <end position="82"/>
    </location>
</feature>
<proteinExistence type="predicted"/>
<dbReference type="AlphaFoldDB" id="A0A814L103"/>
<reference evidence="3" key="1">
    <citation type="submission" date="2021-02" db="EMBL/GenBank/DDBJ databases">
        <authorList>
            <person name="Nowell W R."/>
        </authorList>
    </citation>
    <scope>NUCLEOTIDE SEQUENCE</scope>
</reference>
<evidence type="ECO:0000256" key="1">
    <source>
        <dbReference type="SAM" id="Phobius"/>
    </source>
</evidence>
<keyword evidence="2" id="KW-0732">Signal</keyword>
<keyword evidence="1" id="KW-1133">Transmembrane helix</keyword>
<organism evidence="3 4">
    <name type="scientific">Adineta steineri</name>
    <dbReference type="NCBI Taxonomy" id="433720"/>
    <lineage>
        <taxon>Eukaryota</taxon>
        <taxon>Metazoa</taxon>
        <taxon>Spiralia</taxon>
        <taxon>Gnathifera</taxon>
        <taxon>Rotifera</taxon>
        <taxon>Eurotatoria</taxon>
        <taxon>Bdelloidea</taxon>
        <taxon>Adinetida</taxon>
        <taxon>Adinetidae</taxon>
        <taxon>Adineta</taxon>
    </lineage>
</organism>
<name>A0A814L103_9BILA</name>
<keyword evidence="1" id="KW-0812">Transmembrane</keyword>
<evidence type="ECO:0000256" key="2">
    <source>
        <dbReference type="SAM" id="SignalP"/>
    </source>
</evidence>
<dbReference type="Proteomes" id="UP000663891">
    <property type="component" value="Unassembled WGS sequence"/>
</dbReference>
<accession>A0A814L103</accession>
<evidence type="ECO:0000313" key="3">
    <source>
        <dbReference type="EMBL" id="CAF1058440.1"/>
    </source>
</evidence>
<feature type="signal peptide" evidence="2">
    <location>
        <begin position="1"/>
        <end position="25"/>
    </location>
</feature>
<comment type="caution">
    <text evidence="3">The sequence shown here is derived from an EMBL/GenBank/DDBJ whole genome shotgun (WGS) entry which is preliminary data.</text>
</comment>
<evidence type="ECO:0000313" key="4">
    <source>
        <dbReference type="Proteomes" id="UP000663891"/>
    </source>
</evidence>
<protein>
    <submittedName>
        <fullName evidence="3">Uncharacterized protein</fullName>
    </submittedName>
</protein>
<feature type="chain" id="PRO_5032514768" evidence="2">
    <location>
        <begin position="26"/>
        <end position="238"/>
    </location>
</feature>
<gene>
    <name evidence="3" type="ORF">VCS650_LOCUS17803</name>
</gene>
<dbReference type="OrthoDB" id="10043510at2759"/>
<keyword evidence="1" id="KW-0472">Membrane</keyword>
<dbReference type="EMBL" id="CAJNON010000166">
    <property type="protein sequence ID" value="CAF1058440.1"/>
    <property type="molecule type" value="Genomic_DNA"/>
</dbReference>
<sequence>MRIICQTLFCLTYLTIFIHCQGGGGSGGGGGGGGSGAGGFYGGSGSSCTTAACRNRSGIIAGIIIGSVVGLGFLIFGVSWCCKRCKGRPFRTNSNFIGKGTSKNPHENIYNGYQFQSGTWSGQYYQYNKWHGPYRCSLSFNSQLMKVSGSGVDDIGSFTIDGTYSNETNRIGLTKQYQIGTGDPSQNLGHKVIIQLTWNEKNNQFEGKWCVQTKKYHGEGKFQLKFDEQQQLPPYEKV</sequence>